<reference evidence="1" key="1">
    <citation type="journal article" date="2020" name="bioRxiv">
        <title>Comparative genomics of Chlamydomonas.</title>
        <authorList>
            <person name="Craig R.J."/>
            <person name="Hasan A.R."/>
            <person name="Ness R.W."/>
            <person name="Keightley P.D."/>
        </authorList>
    </citation>
    <scope>NUCLEOTIDE SEQUENCE</scope>
    <source>
        <strain evidence="1">CCAP 11/70</strain>
    </source>
</reference>
<dbReference type="EMBL" id="JAEHOE010000003">
    <property type="protein sequence ID" value="KAG2500535.1"/>
    <property type="molecule type" value="Genomic_DNA"/>
</dbReference>
<organism evidence="1 2">
    <name type="scientific">Edaphochlamys debaryana</name>
    <dbReference type="NCBI Taxonomy" id="47281"/>
    <lineage>
        <taxon>Eukaryota</taxon>
        <taxon>Viridiplantae</taxon>
        <taxon>Chlorophyta</taxon>
        <taxon>core chlorophytes</taxon>
        <taxon>Chlorophyceae</taxon>
        <taxon>CS clade</taxon>
        <taxon>Chlamydomonadales</taxon>
        <taxon>Chlamydomonadales incertae sedis</taxon>
        <taxon>Edaphochlamys</taxon>
    </lineage>
</organism>
<sequence length="529" mass="58533">MRTSAKAEAGRSLRPSAVNISGLDEHVFGLVTECSLAQLVVQLGCGEEVARSWARQLARQGSGVVVAVDHALSPWQAAASGDRQSELSRRPAAASSDDPYIIRVFRSRGEAVRQALYALGVQAAVLHVCTPPPRSTARRSGLRLYMGDLVNAWADLLVPGGVLLAPKDQEGVAALALTELGLELGGLVPEERGGHWLLRTRAAEPWPPGWQPRDLVSAPYEGTNMSMKFDAEKKEVECRFSWEAAQWGNLVGPYFQCLSVAQLLGWTFRYASAFHEDWMARLPRTVAPGLVKVDPAEVKRAMDVCSNDLWCFPHDCLYGWRAAKPAIQNVLRTTFFTWLRDTGKEPHAFAPTDALIQVRCSSDTLLWHSSYGPAAFSFYVRNLPAYVRRVYALHAQHGFMSPAYFEPCERIVKALGEYITAHRPDVKFEIVGGERWEDFARLILAPVLFIEGGSSWGLWAALANTGRVFHPPFLAPVWDGRGEAGGFLKPRVHPRFVVADANVLYPDVGHQQGLNAEDVDGIIRWLERN</sequence>
<gene>
    <name evidence="1" type="ORF">HYH03_001312</name>
</gene>
<dbReference type="Proteomes" id="UP000612055">
    <property type="component" value="Unassembled WGS sequence"/>
</dbReference>
<dbReference type="AlphaFoldDB" id="A0A835YCU2"/>
<proteinExistence type="predicted"/>
<accession>A0A835YCU2</accession>
<keyword evidence="2" id="KW-1185">Reference proteome</keyword>
<evidence type="ECO:0000313" key="2">
    <source>
        <dbReference type="Proteomes" id="UP000612055"/>
    </source>
</evidence>
<protein>
    <submittedName>
        <fullName evidence="1">Uncharacterized protein</fullName>
    </submittedName>
</protein>
<evidence type="ECO:0000313" key="1">
    <source>
        <dbReference type="EMBL" id="KAG2500535.1"/>
    </source>
</evidence>
<name>A0A835YCU2_9CHLO</name>
<comment type="caution">
    <text evidence="1">The sequence shown here is derived from an EMBL/GenBank/DDBJ whole genome shotgun (WGS) entry which is preliminary data.</text>
</comment>
<dbReference type="OrthoDB" id="537688at2759"/>